<gene>
    <name evidence="1" type="ORF">L1987_67236</name>
</gene>
<organism evidence="1 2">
    <name type="scientific">Smallanthus sonchifolius</name>
    <dbReference type="NCBI Taxonomy" id="185202"/>
    <lineage>
        <taxon>Eukaryota</taxon>
        <taxon>Viridiplantae</taxon>
        <taxon>Streptophyta</taxon>
        <taxon>Embryophyta</taxon>
        <taxon>Tracheophyta</taxon>
        <taxon>Spermatophyta</taxon>
        <taxon>Magnoliopsida</taxon>
        <taxon>eudicotyledons</taxon>
        <taxon>Gunneridae</taxon>
        <taxon>Pentapetalae</taxon>
        <taxon>asterids</taxon>
        <taxon>campanulids</taxon>
        <taxon>Asterales</taxon>
        <taxon>Asteraceae</taxon>
        <taxon>Asteroideae</taxon>
        <taxon>Heliantheae alliance</taxon>
        <taxon>Millerieae</taxon>
        <taxon>Smallanthus</taxon>
    </lineage>
</organism>
<dbReference type="EMBL" id="CM042039">
    <property type="protein sequence ID" value="KAI3727422.1"/>
    <property type="molecule type" value="Genomic_DNA"/>
</dbReference>
<proteinExistence type="predicted"/>
<reference evidence="1 2" key="2">
    <citation type="journal article" date="2022" name="Mol. Ecol. Resour.">
        <title>The genomes of chicory, endive, great burdock and yacon provide insights into Asteraceae paleo-polyploidization history and plant inulin production.</title>
        <authorList>
            <person name="Fan W."/>
            <person name="Wang S."/>
            <person name="Wang H."/>
            <person name="Wang A."/>
            <person name="Jiang F."/>
            <person name="Liu H."/>
            <person name="Zhao H."/>
            <person name="Xu D."/>
            <person name="Zhang Y."/>
        </authorList>
    </citation>
    <scope>NUCLEOTIDE SEQUENCE [LARGE SCALE GENOMIC DNA]</scope>
    <source>
        <strain evidence="2">cv. Yunnan</strain>
        <tissue evidence="1">Leaves</tissue>
    </source>
</reference>
<sequence length="613" mass="69307">MRLFREGEDPEVNSSITIKSGGCNLNDDKEGEDPEVNSSITIKSGPLAGENEVQNLCSPNGYAQVLMAGVDLCVPSGGSANWENLVPPPGTFAWLGTWNSPDDLDPYNIKWKASIIEARDRRKEQDNEPRDTILQRILLLDKVPSEDTGISFFESTNSIVECMAKWWESHTQIHHAVRRKSKSIDGNHSVWIDIEHSGDSNETGIQGGVRKKFRGAPLCSSREAHTRAPHTYGSRHNLEDVKGRTIHKIWNSKNRKPEKNIPTSKLCFKQDFIGDDIRKQAVGIRDFHMGTARKEKTRDGIMSHKRLSHPRCSLYDLIAEKQARLVDIATRINTTSENGLLLSSIRGLSYRPLKQFSAKVDDYGRKCGHTPKPNTASSTSHEQSRTEDTEKPQSKLGIENMEEVQQKNTETHARGQAGNLVKQASKISIMETQNRFSLLDDAGNEIMDTQGEFEEDDTKDNMQTEMNMGWIKKQERTLNSSYFNDVSQDQRYEAKRYILDRLIPLDSTFTSWPKRLTSYFCQLCSLYGFDARYRAASRFKVHGIETRAEDESGSRDSTMEEVDSETDGNAQFMKTDGPEVMSHEIHRNNPPPMNVTDHLTQESGKNPTLPIII</sequence>
<comment type="caution">
    <text evidence="1">The sequence shown here is derived from an EMBL/GenBank/DDBJ whole genome shotgun (WGS) entry which is preliminary data.</text>
</comment>
<evidence type="ECO:0000313" key="2">
    <source>
        <dbReference type="Proteomes" id="UP001056120"/>
    </source>
</evidence>
<reference evidence="2" key="1">
    <citation type="journal article" date="2022" name="Mol. Ecol. Resour.">
        <title>The genomes of chicory, endive, great burdock and yacon provide insights into Asteraceae palaeo-polyploidization history and plant inulin production.</title>
        <authorList>
            <person name="Fan W."/>
            <person name="Wang S."/>
            <person name="Wang H."/>
            <person name="Wang A."/>
            <person name="Jiang F."/>
            <person name="Liu H."/>
            <person name="Zhao H."/>
            <person name="Xu D."/>
            <person name="Zhang Y."/>
        </authorList>
    </citation>
    <scope>NUCLEOTIDE SEQUENCE [LARGE SCALE GENOMIC DNA]</scope>
    <source>
        <strain evidence="2">cv. Yunnan</strain>
    </source>
</reference>
<evidence type="ECO:0000313" key="1">
    <source>
        <dbReference type="EMBL" id="KAI3727422.1"/>
    </source>
</evidence>
<accession>A0ACB9BZS5</accession>
<keyword evidence="2" id="KW-1185">Reference proteome</keyword>
<dbReference type="Proteomes" id="UP001056120">
    <property type="component" value="Linkage Group LG22"/>
</dbReference>
<protein>
    <submittedName>
        <fullName evidence="1">Uncharacterized protein</fullName>
    </submittedName>
</protein>
<name>A0ACB9BZS5_9ASTR</name>